<feature type="compositionally biased region" description="Basic residues" evidence="1">
    <location>
        <begin position="66"/>
        <end position="80"/>
    </location>
</feature>
<feature type="region of interest" description="Disordered" evidence="1">
    <location>
        <begin position="1"/>
        <end position="30"/>
    </location>
</feature>
<sequence length="115" mass="13026">MTGWKKLPSPPARRRISGRSAQWSSPLSSNFASRDVIPVRPYVLLSERAYALSNGAGEGKKSGQSSKRRRPGMTRRRRQPRYPACPARRRRRDVGGGAGRRKRRRLRMSLRPSGV</sequence>
<evidence type="ECO:0000313" key="2">
    <source>
        <dbReference type="EMBL" id="KAJ8790092.1"/>
    </source>
</evidence>
<feature type="region of interest" description="Disordered" evidence="1">
    <location>
        <begin position="53"/>
        <end position="115"/>
    </location>
</feature>
<gene>
    <name evidence="2" type="ORF">J1605_021530</name>
</gene>
<keyword evidence="3" id="KW-1185">Reference proteome</keyword>
<organism evidence="2 3">
    <name type="scientific">Eschrichtius robustus</name>
    <name type="common">California gray whale</name>
    <name type="synonym">Eschrichtius gibbosus</name>
    <dbReference type="NCBI Taxonomy" id="9764"/>
    <lineage>
        <taxon>Eukaryota</taxon>
        <taxon>Metazoa</taxon>
        <taxon>Chordata</taxon>
        <taxon>Craniata</taxon>
        <taxon>Vertebrata</taxon>
        <taxon>Euteleostomi</taxon>
        <taxon>Mammalia</taxon>
        <taxon>Eutheria</taxon>
        <taxon>Laurasiatheria</taxon>
        <taxon>Artiodactyla</taxon>
        <taxon>Whippomorpha</taxon>
        <taxon>Cetacea</taxon>
        <taxon>Mysticeti</taxon>
        <taxon>Eschrichtiidae</taxon>
        <taxon>Eschrichtius</taxon>
    </lineage>
</organism>
<name>A0AB34HFF9_ESCRO</name>
<protein>
    <submittedName>
        <fullName evidence="2">Uncharacterized protein</fullName>
    </submittedName>
</protein>
<proteinExistence type="predicted"/>
<accession>A0AB34HFF9</accession>
<dbReference type="AlphaFoldDB" id="A0AB34HFF9"/>
<feature type="compositionally biased region" description="Basic residues" evidence="1">
    <location>
        <begin position="99"/>
        <end position="108"/>
    </location>
</feature>
<evidence type="ECO:0000313" key="3">
    <source>
        <dbReference type="Proteomes" id="UP001159641"/>
    </source>
</evidence>
<dbReference type="EMBL" id="JAIQCJ010001380">
    <property type="protein sequence ID" value="KAJ8790092.1"/>
    <property type="molecule type" value="Genomic_DNA"/>
</dbReference>
<dbReference type="Proteomes" id="UP001159641">
    <property type="component" value="Unassembled WGS sequence"/>
</dbReference>
<reference evidence="2 3" key="1">
    <citation type="submission" date="2022-11" db="EMBL/GenBank/DDBJ databases">
        <title>Whole genome sequence of Eschrichtius robustus ER-17-0199.</title>
        <authorList>
            <person name="Bruniche-Olsen A."/>
            <person name="Black A.N."/>
            <person name="Fields C.J."/>
            <person name="Walden K."/>
            <person name="Dewoody J.A."/>
        </authorList>
    </citation>
    <scope>NUCLEOTIDE SEQUENCE [LARGE SCALE GENOMIC DNA]</scope>
    <source>
        <strain evidence="2">ER-17-0199</strain>
        <tissue evidence="2">Blubber</tissue>
    </source>
</reference>
<evidence type="ECO:0000256" key="1">
    <source>
        <dbReference type="SAM" id="MobiDB-lite"/>
    </source>
</evidence>
<comment type="caution">
    <text evidence="2">The sequence shown here is derived from an EMBL/GenBank/DDBJ whole genome shotgun (WGS) entry which is preliminary data.</text>
</comment>
<feature type="compositionally biased region" description="Polar residues" evidence="1">
    <location>
        <begin position="19"/>
        <end position="30"/>
    </location>
</feature>